<dbReference type="InterPro" id="IPR052020">
    <property type="entry name" value="Cyclic_di-GMP/3'3'-cGAMP_PDE"/>
</dbReference>
<evidence type="ECO:0000313" key="1">
    <source>
        <dbReference type="EMBL" id="MEC5388114.1"/>
    </source>
</evidence>
<evidence type="ECO:0000313" key="2">
    <source>
        <dbReference type="Proteomes" id="UP001331561"/>
    </source>
</evidence>
<dbReference type="InterPro" id="IPR003607">
    <property type="entry name" value="HD/PDEase_dom"/>
</dbReference>
<dbReference type="RefSeq" id="WP_327601082.1">
    <property type="nucleotide sequence ID" value="NZ_JAYXHS010000004.1"/>
</dbReference>
<dbReference type="PANTHER" id="PTHR45228">
    <property type="entry name" value="CYCLIC DI-GMP PHOSPHODIESTERASE TM_0186-RELATED"/>
    <property type="match status" value="1"/>
</dbReference>
<reference evidence="1 2" key="1">
    <citation type="submission" date="2024-01" db="EMBL/GenBank/DDBJ databases">
        <title>Uliginosibacterium soil sp. nov.</title>
        <authorList>
            <person name="Lv Y."/>
        </authorList>
    </citation>
    <scope>NUCLEOTIDE SEQUENCE [LARGE SCALE GENOMIC DNA]</scope>
    <source>
        <strain evidence="1 2">H3</strain>
    </source>
</reference>
<dbReference type="CDD" id="cd00077">
    <property type="entry name" value="HDc"/>
    <property type="match status" value="1"/>
</dbReference>
<gene>
    <name evidence="1" type="ORF">VVD49_20440</name>
</gene>
<dbReference type="Proteomes" id="UP001331561">
    <property type="component" value="Unassembled WGS sequence"/>
</dbReference>
<protein>
    <submittedName>
        <fullName evidence="1">HD domain-containing phosphohydrolase</fullName>
    </submittedName>
</protein>
<keyword evidence="2" id="KW-1185">Reference proteome</keyword>
<comment type="caution">
    <text evidence="1">The sequence shown here is derived from an EMBL/GenBank/DDBJ whole genome shotgun (WGS) entry which is preliminary data.</text>
</comment>
<organism evidence="1 2">
    <name type="scientific">Uliginosibacterium silvisoli</name>
    <dbReference type="NCBI Taxonomy" id="3114758"/>
    <lineage>
        <taxon>Bacteria</taxon>
        <taxon>Pseudomonadati</taxon>
        <taxon>Pseudomonadota</taxon>
        <taxon>Betaproteobacteria</taxon>
        <taxon>Rhodocyclales</taxon>
        <taxon>Zoogloeaceae</taxon>
        <taxon>Uliginosibacterium</taxon>
    </lineage>
</organism>
<dbReference type="SUPFAM" id="SSF109604">
    <property type="entry name" value="HD-domain/PDEase-like"/>
    <property type="match status" value="1"/>
</dbReference>
<dbReference type="Gene3D" id="1.10.3210.10">
    <property type="entry name" value="Hypothetical protein af1432"/>
    <property type="match status" value="1"/>
</dbReference>
<proteinExistence type="predicted"/>
<accession>A0ABU6K918</accession>
<dbReference type="PANTHER" id="PTHR45228:SF4">
    <property type="entry name" value="LIPOPROTEIN"/>
    <property type="match status" value="1"/>
</dbReference>
<dbReference type="Pfam" id="PF13487">
    <property type="entry name" value="HD_5"/>
    <property type="match status" value="1"/>
</dbReference>
<dbReference type="EMBL" id="JAYXHS010000004">
    <property type="protein sequence ID" value="MEC5388114.1"/>
    <property type="molecule type" value="Genomic_DNA"/>
</dbReference>
<name>A0ABU6K918_9RHOO</name>
<sequence>MQIQTQLLGLALNQLRIDTALPWNLYDEAGHLLLTKGFILVRNAQVDSLIERGVFVREEDFKLYNYPDVVRAAPPPAELEIDPFRMRELIASKLALLLRDAAHDPSLVPDFAAKIGEIARVLHKLCDLHLDATLAAIYLTDHAKYPILHSIDTAVLVDLLARKMDWNDARRRTAVCAALTMNIAMIDAQTILALQRLPLSAVQKEAITTHPAQGADMLRAAGVSDELWLRIVADHHEVPDGTGYPAGKTTLDDATLLVRTMDIYTALVTPRHTKAASDTAQAARNLFVQENKYGNTLVGLLIKEIGLHPPGSYVKLKNGDIAVVFKRASATTPPMVHSFINGKGLPMLEPMWRDATRPEFAIASALPREAVTTKVDLLKIWSAHPHA</sequence>